<dbReference type="EMBL" id="CM039432">
    <property type="protein sequence ID" value="KAI4332338.1"/>
    <property type="molecule type" value="Genomic_DNA"/>
</dbReference>
<protein>
    <submittedName>
        <fullName evidence="1">Uncharacterized protein</fullName>
    </submittedName>
</protein>
<accession>A0ACB9N759</accession>
<reference evidence="1 2" key="1">
    <citation type="journal article" date="2022" name="DNA Res.">
        <title>Chromosomal-level genome assembly of the orchid tree Bauhinia variegata (Leguminosae; Cercidoideae) supports the allotetraploid origin hypothesis of Bauhinia.</title>
        <authorList>
            <person name="Zhong Y."/>
            <person name="Chen Y."/>
            <person name="Zheng D."/>
            <person name="Pang J."/>
            <person name="Liu Y."/>
            <person name="Luo S."/>
            <person name="Meng S."/>
            <person name="Qian L."/>
            <person name="Wei D."/>
            <person name="Dai S."/>
            <person name="Zhou R."/>
        </authorList>
    </citation>
    <scope>NUCLEOTIDE SEQUENCE [LARGE SCALE GENOMIC DNA]</scope>
    <source>
        <strain evidence="1">BV-YZ2020</strain>
    </source>
</reference>
<evidence type="ECO:0000313" key="2">
    <source>
        <dbReference type="Proteomes" id="UP000828941"/>
    </source>
</evidence>
<organism evidence="1 2">
    <name type="scientific">Bauhinia variegata</name>
    <name type="common">Purple orchid tree</name>
    <name type="synonym">Phanera variegata</name>
    <dbReference type="NCBI Taxonomy" id="167791"/>
    <lineage>
        <taxon>Eukaryota</taxon>
        <taxon>Viridiplantae</taxon>
        <taxon>Streptophyta</taxon>
        <taxon>Embryophyta</taxon>
        <taxon>Tracheophyta</taxon>
        <taxon>Spermatophyta</taxon>
        <taxon>Magnoliopsida</taxon>
        <taxon>eudicotyledons</taxon>
        <taxon>Gunneridae</taxon>
        <taxon>Pentapetalae</taxon>
        <taxon>rosids</taxon>
        <taxon>fabids</taxon>
        <taxon>Fabales</taxon>
        <taxon>Fabaceae</taxon>
        <taxon>Cercidoideae</taxon>
        <taxon>Cercideae</taxon>
        <taxon>Bauhiniinae</taxon>
        <taxon>Bauhinia</taxon>
    </lineage>
</organism>
<sequence length="78" mass="8745">MILLTAINLNMCLSYHKNNGHSISNNSSKLRGDHSCYDELWSLLRTSCITLSGDTEAVTHKTYCKFEKILKKDNPGVA</sequence>
<evidence type="ECO:0000313" key="1">
    <source>
        <dbReference type="EMBL" id="KAI4332338.1"/>
    </source>
</evidence>
<dbReference type="Proteomes" id="UP000828941">
    <property type="component" value="Chromosome 7"/>
</dbReference>
<comment type="caution">
    <text evidence="1">The sequence shown here is derived from an EMBL/GenBank/DDBJ whole genome shotgun (WGS) entry which is preliminary data.</text>
</comment>
<name>A0ACB9N759_BAUVA</name>
<proteinExistence type="predicted"/>
<keyword evidence="2" id="KW-1185">Reference proteome</keyword>
<gene>
    <name evidence="1" type="ORF">L6164_017257</name>
</gene>